<feature type="domain" description="PSMD12/CSN4-like N-terminal" evidence="3">
    <location>
        <begin position="252"/>
        <end position="287"/>
    </location>
</feature>
<accession>A0AAD9IJF0</accession>
<feature type="domain" description="26S proteasome regulatory subunit RPN5 C-terminal" evidence="2">
    <location>
        <begin position="426"/>
        <end position="455"/>
    </location>
</feature>
<reference evidence="4" key="1">
    <citation type="submission" date="2021-01" db="EMBL/GenBank/DDBJ databases">
        <authorList>
            <person name="Eckstrom K.M.E."/>
        </authorList>
    </citation>
    <scope>NUCLEOTIDE SEQUENCE</scope>
    <source>
        <strain evidence="4">UVCC 0001</strain>
    </source>
</reference>
<evidence type="ECO:0000313" key="5">
    <source>
        <dbReference type="Proteomes" id="UP001255856"/>
    </source>
</evidence>
<dbReference type="Pfam" id="PF22241">
    <property type="entry name" value="PSMD12-CSN4_N"/>
    <property type="match status" value="2"/>
</dbReference>
<dbReference type="InterPro" id="IPR040896">
    <property type="entry name" value="RPN5_C"/>
</dbReference>
<feature type="domain" description="PSMD12/CSN4-like N-terminal" evidence="3">
    <location>
        <begin position="49"/>
        <end position="224"/>
    </location>
</feature>
<dbReference type="PANTHER" id="PTHR10855:SF1">
    <property type="entry name" value="26S PROTEASOME NON-ATPASE REGULATORY SUBUNIT 12"/>
    <property type="match status" value="1"/>
</dbReference>
<dbReference type="Pfam" id="PF18098">
    <property type="entry name" value="RPN5_C"/>
    <property type="match status" value="1"/>
</dbReference>
<protein>
    <submittedName>
        <fullName evidence="4">Uncharacterized protein</fullName>
    </submittedName>
</protein>
<organism evidence="4 5">
    <name type="scientific">Prototheca wickerhamii</name>
    <dbReference type="NCBI Taxonomy" id="3111"/>
    <lineage>
        <taxon>Eukaryota</taxon>
        <taxon>Viridiplantae</taxon>
        <taxon>Chlorophyta</taxon>
        <taxon>core chlorophytes</taxon>
        <taxon>Trebouxiophyceae</taxon>
        <taxon>Chlorellales</taxon>
        <taxon>Chlorellaceae</taxon>
        <taxon>Prototheca</taxon>
    </lineage>
</organism>
<evidence type="ECO:0000259" key="2">
    <source>
        <dbReference type="Pfam" id="PF18098"/>
    </source>
</evidence>
<dbReference type="PANTHER" id="PTHR10855">
    <property type="entry name" value="26S PROTEASOME NON-ATPASE REGULATORY SUBUNIT 12/COP9 SIGNALOSOME COMPLEX SUBUNIT 4"/>
    <property type="match status" value="1"/>
</dbReference>
<evidence type="ECO:0000259" key="3">
    <source>
        <dbReference type="Pfam" id="PF22241"/>
    </source>
</evidence>
<dbReference type="EMBL" id="JASFZW010000007">
    <property type="protein sequence ID" value="KAK2077272.1"/>
    <property type="molecule type" value="Genomic_DNA"/>
</dbReference>
<dbReference type="InterPro" id="IPR040134">
    <property type="entry name" value="PSMD12/CSN4"/>
</dbReference>
<dbReference type="GO" id="GO:0008541">
    <property type="term" value="C:proteasome regulatory particle, lid subcomplex"/>
    <property type="evidence" value="ECO:0007669"/>
    <property type="project" value="TreeGrafter"/>
</dbReference>
<sequence>MGSVGESMELDAVVPSTSTSKKTAEIDVAVVERGIAEARALAEQGKKDEAVDKLLGLEQKCRLAEDVATTRDCCTAILEILHAARDWTALQDTLLLLCKRRGQLRQAILSMIRQVSGYADDTPDLPTKIALIKLLQDLTEGKMFVEIERARLTRRLAALTEASGKVAEAAEILQEVAVETFGAMAKTEKIAFILEQVRLCLDKGDYSRAQILAKKVSPRAFASKGGAKRGEGTGEIGIEGTAIEPPAPGTPSLEELKKTYYALMIRYYSHTGDYLEICRSYRAIFEEGDLETLRKICWFVVLAPRDSHQATLLANTAAEPDLDSVPGCKDLLKRFQTKEIIWWQLFSADLLSEMEQVPDLFGPEAGDKHRDELKLRVVEHNLSAETRLSEMVVAKKLVARIDRPAGTITFALGGAGSATGTTDAELSTWSANIARLLDTVESTCQKIQKESMIHKIPIGSF</sequence>
<comment type="caution">
    <text evidence="4">The sequence shown here is derived from an EMBL/GenBank/DDBJ whole genome shotgun (WGS) entry which is preliminary data.</text>
</comment>
<feature type="region of interest" description="Disordered" evidence="1">
    <location>
        <begin position="224"/>
        <end position="251"/>
    </location>
</feature>
<gene>
    <name evidence="4" type="ORF">QBZ16_004906</name>
</gene>
<dbReference type="AlphaFoldDB" id="A0AAD9IJF0"/>
<dbReference type="Proteomes" id="UP001255856">
    <property type="component" value="Unassembled WGS sequence"/>
</dbReference>
<proteinExistence type="predicted"/>
<keyword evidence="5" id="KW-1185">Reference proteome</keyword>
<dbReference type="InterPro" id="IPR054559">
    <property type="entry name" value="PSMD12-CSN4-like_N"/>
</dbReference>
<dbReference type="GO" id="GO:0005737">
    <property type="term" value="C:cytoplasm"/>
    <property type="evidence" value="ECO:0007669"/>
    <property type="project" value="TreeGrafter"/>
</dbReference>
<evidence type="ECO:0000256" key="1">
    <source>
        <dbReference type="SAM" id="MobiDB-lite"/>
    </source>
</evidence>
<evidence type="ECO:0000313" key="4">
    <source>
        <dbReference type="EMBL" id="KAK2077272.1"/>
    </source>
</evidence>
<name>A0AAD9IJF0_PROWI</name>